<feature type="compositionally biased region" description="Basic and acidic residues" evidence="2">
    <location>
        <begin position="233"/>
        <end position="250"/>
    </location>
</feature>
<evidence type="ECO:0000256" key="2">
    <source>
        <dbReference type="SAM" id="MobiDB-lite"/>
    </source>
</evidence>
<dbReference type="EMBL" id="LASV01000029">
    <property type="protein sequence ID" value="KKA25257.1"/>
    <property type="molecule type" value="Genomic_DNA"/>
</dbReference>
<dbReference type="AlphaFoldDB" id="A0A0F4Z422"/>
<reference evidence="4 5" key="1">
    <citation type="submission" date="2015-04" db="EMBL/GenBank/DDBJ databases">
        <authorList>
            <person name="Heijne W.H."/>
            <person name="Fedorova N.D."/>
            <person name="Nierman W.C."/>
            <person name="Vollebregt A.W."/>
            <person name="Zhao Z."/>
            <person name="Wu L."/>
            <person name="Kumar M."/>
            <person name="Stam H."/>
            <person name="van den Berg M.A."/>
            <person name="Pel H.J."/>
        </authorList>
    </citation>
    <scope>NUCLEOTIDE SEQUENCE [LARGE SCALE GENOMIC DNA]</scope>
    <source>
        <strain evidence="4 5">CBS 393.64</strain>
    </source>
</reference>
<dbReference type="RefSeq" id="XP_013331869.1">
    <property type="nucleotide sequence ID" value="XM_013476415.1"/>
</dbReference>
<dbReference type="Proteomes" id="UP000053958">
    <property type="component" value="Unassembled WGS sequence"/>
</dbReference>
<feature type="compositionally biased region" description="Acidic residues" evidence="2">
    <location>
        <begin position="502"/>
        <end position="514"/>
    </location>
</feature>
<organism evidence="4 5">
    <name type="scientific">Rasamsonia emersonii (strain ATCC 16479 / CBS 393.64 / IMI 116815)</name>
    <dbReference type="NCBI Taxonomy" id="1408163"/>
    <lineage>
        <taxon>Eukaryota</taxon>
        <taxon>Fungi</taxon>
        <taxon>Dikarya</taxon>
        <taxon>Ascomycota</taxon>
        <taxon>Pezizomycotina</taxon>
        <taxon>Eurotiomycetes</taxon>
        <taxon>Eurotiomycetidae</taxon>
        <taxon>Eurotiales</taxon>
        <taxon>Trichocomaceae</taxon>
        <taxon>Rasamsonia</taxon>
    </lineage>
</organism>
<feature type="region of interest" description="Disordered" evidence="2">
    <location>
        <begin position="446"/>
        <end position="553"/>
    </location>
</feature>
<feature type="compositionally biased region" description="Acidic residues" evidence="2">
    <location>
        <begin position="446"/>
        <end position="467"/>
    </location>
</feature>
<feature type="domain" description="Transcription factor Iwr1" evidence="3">
    <location>
        <begin position="387"/>
        <end position="479"/>
    </location>
</feature>
<dbReference type="InterPro" id="IPR040150">
    <property type="entry name" value="Iwr1"/>
</dbReference>
<evidence type="ECO:0000313" key="5">
    <source>
        <dbReference type="Proteomes" id="UP000053958"/>
    </source>
</evidence>
<sequence length="553" mass="61275">MALPPEHIKIKRRREEEPVETLYIQSQLHQTKRRFTDFVFQRVRFDGDEGHGPSDAVTPPTSAAKQNVRSPRSVSSSAFTSFPPSARATAGGVPVVRATSPGAEFREERQRAAARREVEERRKRALESTPHSRKASGSLGGPSPKSKRRDTPVSSRSGSPTFPTSLRRFQISRSLGSTGVLKAAGGGVQKKKGSVPAQAVLVEKLTRSPSVKAASALEELARESEDASVDTSPPRERAEPEKDAQEEPVRPRKRPVVNEAEKRWRESQKATIAAAKANITSKYDGADDLDRLAQELEQVVLDLEQNDQEMKPAEPIPPSPSTVRPVFPKPPPLKYQPKPPKSRSRTLSPGAKAGGGVQDTMQVEPAPPAPATTQDTAKDEADEDSDGDYVYDTYIRRPLPAGSMLTNPLLDLEAADDALLRQNGIDPTRKDIGVVVITEEDEYLWDDFAEDEVDEENWDGEDVDSNAEDNPANDYPDEELSSADEFDDPTAIYSRYRHGASDDEEYDLNEYDSEEERHGFGRYQYGYGRGRRRGHSDDDDDDEDGDNEDDDDY</sequence>
<dbReference type="PANTHER" id="PTHR28063:SF1">
    <property type="entry name" value="RNA POLYMERASE II NUCLEAR LOCALIZATION PROTEIN IWR1"/>
    <property type="match status" value="1"/>
</dbReference>
<feature type="compositionally biased region" description="Basic and acidic residues" evidence="2">
    <location>
        <begin position="104"/>
        <end position="126"/>
    </location>
</feature>
<feature type="region of interest" description="Disordered" evidence="2">
    <location>
        <begin position="45"/>
        <end position="173"/>
    </location>
</feature>
<comment type="caution">
    <text evidence="4">The sequence shown here is derived from an EMBL/GenBank/DDBJ whole genome shotgun (WGS) entry which is preliminary data.</text>
</comment>
<dbReference type="GO" id="GO:0005737">
    <property type="term" value="C:cytoplasm"/>
    <property type="evidence" value="ECO:0007669"/>
    <property type="project" value="TreeGrafter"/>
</dbReference>
<dbReference type="InterPro" id="IPR013883">
    <property type="entry name" value="TF_Iwr1_dom"/>
</dbReference>
<feature type="compositionally biased region" description="Basic and acidic residues" evidence="2">
    <location>
        <begin position="259"/>
        <end position="268"/>
    </location>
</feature>
<dbReference type="OrthoDB" id="6255506at2759"/>
<comment type="similarity">
    <text evidence="1">Belongs to the IWR1/SLC7A6OS family.</text>
</comment>
<accession>A0A0F4Z422</accession>
<dbReference type="GeneID" id="25312763"/>
<dbReference type="GO" id="GO:0006606">
    <property type="term" value="P:protein import into nucleus"/>
    <property type="evidence" value="ECO:0007669"/>
    <property type="project" value="InterPro"/>
</dbReference>
<feature type="compositionally biased region" description="Acidic residues" evidence="2">
    <location>
        <begin position="475"/>
        <end position="488"/>
    </location>
</feature>
<evidence type="ECO:0000256" key="1">
    <source>
        <dbReference type="ARBA" id="ARBA00010218"/>
    </source>
</evidence>
<dbReference type="PANTHER" id="PTHR28063">
    <property type="entry name" value="RNA POLYMERASE II NUCLEAR LOCALIZATION PROTEIN IWR1"/>
    <property type="match status" value="1"/>
</dbReference>
<feature type="compositionally biased region" description="Polar residues" evidence="2">
    <location>
        <begin position="152"/>
        <end position="164"/>
    </location>
</feature>
<dbReference type="Pfam" id="PF08574">
    <property type="entry name" value="Iwr1"/>
    <property type="match status" value="1"/>
</dbReference>
<feature type="compositionally biased region" description="Low complexity" evidence="2">
    <location>
        <begin position="68"/>
        <end position="88"/>
    </location>
</feature>
<name>A0A0F4Z422_RASE3</name>
<dbReference type="STRING" id="1408163.A0A0F4Z422"/>
<evidence type="ECO:0000313" key="4">
    <source>
        <dbReference type="EMBL" id="KKA25257.1"/>
    </source>
</evidence>
<feature type="region of interest" description="Disordered" evidence="2">
    <location>
        <begin position="300"/>
        <end position="392"/>
    </location>
</feature>
<feature type="compositionally biased region" description="Pro residues" evidence="2">
    <location>
        <begin position="327"/>
        <end position="339"/>
    </location>
</feature>
<feature type="region of interest" description="Disordered" evidence="2">
    <location>
        <begin position="205"/>
        <end position="270"/>
    </location>
</feature>
<keyword evidence="5" id="KW-1185">Reference proteome</keyword>
<feature type="compositionally biased region" description="Acidic residues" evidence="2">
    <location>
        <begin position="380"/>
        <end position="389"/>
    </location>
</feature>
<gene>
    <name evidence="4" type="ORF">T310_0709</name>
</gene>
<evidence type="ECO:0000259" key="3">
    <source>
        <dbReference type="Pfam" id="PF08574"/>
    </source>
</evidence>
<proteinExistence type="inferred from homology"/>
<protein>
    <recommendedName>
        <fullName evidence="3">Transcription factor Iwr1 domain-containing protein</fullName>
    </recommendedName>
</protein>
<feature type="compositionally biased region" description="Acidic residues" evidence="2">
    <location>
        <begin position="537"/>
        <end position="553"/>
    </location>
</feature>